<evidence type="ECO:0000313" key="2">
    <source>
        <dbReference type="Proteomes" id="UP000265520"/>
    </source>
</evidence>
<reference evidence="1 2" key="1">
    <citation type="journal article" date="2018" name="Front. Plant Sci.">
        <title>Red Clover (Trifolium pratense) and Zigzag Clover (T. medium) - A Picture of Genomic Similarities and Differences.</title>
        <authorList>
            <person name="Dluhosova J."/>
            <person name="Istvanek J."/>
            <person name="Nedelnik J."/>
            <person name="Repkova J."/>
        </authorList>
    </citation>
    <scope>NUCLEOTIDE SEQUENCE [LARGE SCALE GENOMIC DNA]</scope>
    <source>
        <strain evidence="2">cv. 10/8</strain>
        <tissue evidence="1">Leaf</tissue>
    </source>
</reference>
<evidence type="ECO:0000313" key="1">
    <source>
        <dbReference type="EMBL" id="MCI33197.1"/>
    </source>
</evidence>
<dbReference type="EMBL" id="LXQA010202224">
    <property type="protein sequence ID" value="MCI33197.1"/>
    <property type="molecule type" value="Genomic_DNA"/>
</dbReference>
<comment type="caution">
    <text evidence="1">The sequence shown here is derived from an EMBL/GenBank/DDBJ whole genome shotgun (WGS) entry which is preliminary data.</text>
</comment>
<protein>
    <submittedName>
        <fullName evidence="1">Uncharacterized protein</fullName>
    </submittedName>
</protein>
<proteinExistence type="predicted"/>
<keyword evidence="2" id="KW-1185">Reference proteome</keyword>
<accession>A0A392RAH2</accession>
<dbReference type="Proteomes" id="UP000265520">
    <property type="component" value="Unassembled WGS sequence"/>
</dbReference>
<dbReference type="AlphaFoldDB" id="A0A392RAH2"/>
<feature type="non-terminal residue" evidence="1">
    <location>
        <position position="60"/>
    </location>
</feature>
<sequence length="60" mass="6601">MPNSAVTQNGEAHQKFKAIEDKLRVMESFLLSNSTSAIFGAQWDGNPKSHKAKNRAIPCV</sequence>
<name>A0A392RAH2_9FABA</name>
<organism evidence="1 2">
    <name type="scientific">Trifolium medium</name>
    <dbReference type="NCBI Taxonomy" id="97028"/>
    <lineage>
        <taxon>Eukaryota</taxon>
        <taxon>Viridiplantae</taxon>
        <taxon>Streptophyta</taxon>
        <taxon>Embryophyta</taxon>
        <taxon>Tracheophyta</taxon>
        <taxon>Spermatophyta</taxon>
        <taxon>Magnoliopsida</taxon>
        <taxon>eudicotyledons</taxon>
        <taxon>Gunneridae</taxon>
        <taxon>Pentapetalae</taxon>
        <taxon>rosids</taxon>
        <taxon>fabids</taxon>
        <taxon>Fabales</taxon>
        <taxon>Fabaceae</taxon>
        <taxon>Papilionoideae</taxon>
        <taxon>50 kb inversion clade</taxon>
        <taxon>NPAAA clade</taxon>
        <taxon>Hologalegina</taxon>
        <taxon>IRL clade</taxon>
        <taxon>Trifolieae</taxon>
        <taxon>Trifolium</taxon>
    </lineage>
</organism>